<dbReference type="AlphaFoldDB" id="A0A1M5MMQ4"/>
<keyword evidence="1" id="KW-0812">Transmembrane</keyword>
<dbReference type="Pfam" id="PF14012">
    <property type="entry name" value="DUF4229"/>
    <property type="match status" value="1"/>
</dbReference>
<dbReference type="OrthoDB" id="5198055at2"/>
<organism evidence="2 3">
    <name type="scientific">Geodermatophilus nigrescens</name>
    <dbReference type="NCBI Taxonomy" id="1070870"/>
    <lineage>
        <taxon>Bacteria</taxon>
        <taxon>Bacillati</taxon>
        <taxon>Actinomycetota</taxon>
        <taxon>Actinomycetes</taxon>
        <taxon>Geodermatophilales</taxon>
        <taxon>Geodermatophilaceae</taxon>
        <taxon>Geodermatophilus</taxon>
    </lineage>
</organism>
<proteinExistence type="predicted"/>
<feature type="transmembrane region" description="Helical" evidence="1">
    <location>
        <begin position="50"/>
        <end position="69"/>
    </location>
</feature>
<evidence type="ECO:0000313" key="2">
    <source>
        <dbReference type="EMBL" id="SHG78704.1"/>
    </source>
</evidence>
<protein>
    <recommendedName>
        <fullName evidence="4">DUF4229 domain-containing protein</fullName>
    </recommendedName>
</protein>
<accession>A0A1M5MMQ4</accession>
<keyword evidence="1" id="KW-0472">Membrane</keyword>
<evidence type="ECO:0000256" key="1">
    <source>
        <dbReference type="SAM" id="Phobius"/>
    </source>
</evidence>
<dbReference type="RefSeq" id="WP_073421274.1">
    <property type="nucleotide sequence ID" value="NZ_FQVX01000003.1"/>
</dbReference>
<keyword evidence="3" id="KW-1185">Reference proteome</keyword>
<evidence type="ECO:0000313" key="3">
    <source>
        <dbReference type="Proteomes" id="UP000184471"/>
    </source>
</evidence>
<reference evidence="2 3" key="1">
    <citation type="submission" date="2016-11" db="EMBL/GenBank/DDBJ databases">
        <authorList>
            <person name="Jaros S."/>
            <person name="Januszkiewicz K."/>
            <person name="Wedrychowicz H."/>
        </authorList>
    </citation>
    <scope>NUCLEOTIDE SEQUENCE [LARGE SCALE GENOMIC DNA]</scope>
    <source>
        <strain evidence="2 3">DSM 45408</strain>
    </source>
</reference>
<dbReference type="Proteomes" id="UP000184471">
    <property type="component" value="Unassembled WGS sequence"/>
</dbReference>
<gene>
    <name evidence="2" type="ORF">SAMN05444351_3224</name>
</gene>
<sequence>MTEQARTPVGPDGKPLPRPRVLPWLVMHTVGRLAVFALLTVVLWMVGLDFWSGLLFGLVASMPVAYFLLRRSREQLSVALVLRAEEKRRAKEEFRTRLSGDQPA</sequence>
<dbReference type="EMBL" id="FQVX01000003">
    <property type="protein sequence ID" value="SHG78704.1"/>
    <property type="molecule type" value="Genomic_DNA"/>
</dbReference>
<evidence type="ECO:0008006" key="4">
    <source>
        <dbReference type="Google" id="ProtNLM"/>
    </source>
</evidence>
<dbReference type="InterPro" id="IPR025323">
    <property type="entry name" value="DUF4229"/>
</dbReference>
<keyword evidence="1" id="KW-1133">Transmembrane helix</keyword>
<dbReference type="STRING" id="1070870.SAMN05444351_3224"/>
<name>A0A1M5MMQ4_9ACTN</name>
<feature type="transmembrane region" description="Helical" evidence="1">
    <location>
        <begin position="21"/>
        <end position="44"/>
    </location>
</feature>